<dbReference type="AlphaFoldDB" id="A0A2H3TCI8"/>
<dbReference type="EMBL" id="FMJY01000003">
    <property type="protein sequence ID" value="SCO82394.1"/>
    <property type="molecule type" value="Genomic_DNA"/>
</dbReference>
<proteinExistence type="predicted"/>
<protein>
    <submittedName>
        <fullName evidence="1">Uncharacterized protein</fullName>
    </submittedName>
</protein>
<organism evidence="1 2">
    <name type="scientific">Fusarium oxysporum</name>
    <name type="common">Fusarium vascular wilt</name>
    <dbReference type="NCBI Taxonomy" id="5507"/>
    <lineage>
        <taxon>Eukaryota</taxon>
        <taxon>Fungi</taxon>
        <taxon>Dikarya</taxon>
        <taxon>Ascomycota</taxon>
        <taxon>Pezizomycotina</taxon>
        <taxon>Sordariomycetes</taxon>
        <taxon>Hypocreomycetidae</taxon>
        <taxon>Hypocreales</taxon>
        <taxon>Nectriaceae</taxon>
        <taxon>Fusarium</taxon>
        <taxon>Fusarium oxysporum species complex</taxon>
    </lineage>
</organism>
<evidence type="ECO:0000313" key="2">
    <source>
        <dbReference type="Proteomes" id="UP000219369"/>
    </source>
</evidence>
<reference evidence="2" key="1">
    <citation type="submission" date="2016-09" db="EMBL/GenBank/DDBJ databases">
        <authorList>
            <person name="Guldener U."/>
        </authorList>
    </citation>
    <scope>NUCLEOTIDE SEQUENCE [LARGE SCALE GENOMIC DNA]</scope>
    <source>
        <strain evidence="2">V64-1</strain>
    </source>
</reference>
<name>A0A2H3TCI8_FUSOX</name>
<evidence type="ECO:0000313" key="1">
    <source>
        <dbReference type="EMBL" id="SCO82394.1"/>
    </source>
</evidence>
<accession>A0A2H3TCI8</accession>
<gene>
    <name evidence="1" type="ORF">FRV6_06607</name>
</gene>
<sequence length="21" mass="2278">MAQIVGVDINAPDLPVIDFLH</sequence>
<dbReference type="Proteomes" id="UP000219369">
    <property type="component" value="Unassembled WGS sequence"/>
</dbReference>